<keyword evidence="4" id="KW-0411">Iron-sulfur</keyword>
<evidence type="ECO:0000313" key="7">
    <source>
        <dbReference type="Proteomes" id="UP000002220"/>
    </source>
</evidence>
<evidence type="ECO:0000256" key="2">
    <source>
        <dbReference type="ARBA" id="ARBA00022723"/>
    </source>
</evidence>
<evidence type="ECO:0000313" key="6">
    <source>
        <dbReference type="EMBL" id="ADG68971.1"/>
    </source>
</evidence>
<dbReference type="GO" id="GO:0051537">
    <property type="term" value="F:2 iron, 2 sulfur cluster binding"/>
    <property type="evidence" value="ECO:0007669"/>
    <property type="project" value="UniProtKB-KW"/>
</dbReference>
<name>D5STE2_PLAL2</name>
<dbReference type="InterPro" id="IPR017941">
    <property type="entry name" value="Rieske_2Fe-2S"/>
</dbReference>
<dbReference type="CDD" id="cd03467">
    <property type="entry name" value="Rieske"/>
    <property type="match status" value="1"/>
</dbReference>
<dbReference type="KEGG" id="plm:Plim_3156"/>
<evidence type="ECO:0000256" key="3">
    <source>
        <dbReference type="ARBA" id="ARBA00023004"/>
    </source>
</evidence>
<feature type="domain" description="Rieske" evidence="5">
    <location>
        <begin position="49"/>
        <end position="146"/>
    </location>
</feature>
<evidence type="ECO:0000259" key="5">
    <source>
        <dbReference type="PROSITE" id="PS51296"/>
    </source>
</evidence>
<dbReference type="AlphaFoldDB" id="D5STE2"/>
<dbReference type="Proteomes" id="UP000002220">
    <property type="component" value="Chromosome"/>
</dbReference>
<dbReference type="STRING" id="521674.Plim_3156"/>
<dbReference type="PANTHER" id="PTHR21496:SF23">
    <property type="entry name" value="3-PHENYLPROPIONATE_CINNAMIC ACID DIOXYGENASE FERREDOXIN SUBUNIT"/>
    <property type="match status" value="1"/>
</dbReference>
<evidence type="ECO:0000256" key="1">
    <source>
        <dbReference type="ARBA" id="ARBA00022714"/>
    </source>
</evidence>
<keyword evidence="2" id="KW-0479">Metal-binding</keyword>
<protein>
    <submittedName>
        <fullName evidence="6">Rieske (2Fe-2S) domain protein</fullName>
    </submittedName>
</protein>
<gene>
    <name evidence="6" type="ordered locus">Plim_3156</name>
</gene>
<dbReference type="InterPro" id="IPR036922">
    <property type="entry name" value="Rieske_2Fe-2S_sf"/>
</dbReference>
<keyword evidence="7" id="KW-1185">Reference proteome</keyword>
<dbReference type="EMBL" id="CP001744">
    <property type="protein sequence ID" value="ADG68971.1"/>
    <property type="molecule type" value="Genomic_DNA"/>
</dbReference>
<keyword evidence="3" id="KW-0408">Iron</keyword>
<keyword evidence="1" id="KW-0001">2Fe-2S</keyword>
<accession>D5STE2</accession>
<dbReference type="GO" id="GO:0046872">
    <property type="term" value="F:metal ion binding"/>
    <property type="evidence" value="ECO:0007669"/>
    <property type="project" value="UniProtKB-KW"/>
</dbReference>
<dbReference type="PROSITE" id="PS51296">
    <property type="entry name" value="RIESKE"/>
    <property type="match status" value="1"/>
</dbReference>
<dbReference type="Pfam" id="PF00355">
    <property type="entry name" value="Rieske"/>
    <property type="match status" value="1"/>
</dbReference>
<proteinExistence type="predicted"/>
<dbReference type="Gene3D" id="2.102.10.10">
    <property type="entry name" value="Rieske [2Fe-2S] iron-sulphur domain"/>
    <property type="match status" value="1"/>
</dbReference>
<dbReference type="HOGENOM" id="CLU_1667780_0_0_0"/>
<dbReference type="SUPFAM" id="SSF50022">
    <property type="entry name" value="ISP domain"/>
    <property type="match status" value="1"/>
</dbReference>
<sequence length="158" mass="17162">MIKAAGRAIIEKRNAILQHDGWEMTEASGLPFEETPPSSTDSEAMGGFVAVAKVGTIPEGQGRSFVVAGRQIAIFCRAGEYFATSDFCPHMGAPIADGYVDVDGGVVCPWHAWKFRLSDGCWLDNPKSKTRLECFPVRIHEGNIEIAIPQTATTPHDE</sequence>
<reference evidence="6 7" key="1">
    <citation type="journal article" date="2010" name="Stand. Genomic Sci.">
        <title>Complete genome sequence of Planctomyces limnophilus type strain (Mu 290).</title>
        <authorList>
            <person name="Labutti K."/>
            <person name="Sikorski J."/>
            <person name="Schneider S."/>
            <person name="Nolan M."/>
            <person name="Lucas S."/>
            <person name="Glavina Del Rio T."/>
            <person name="Tice H."/>
            <person name="Cheng J.F."/>
            <person name="Goodwin L."/>
            <person name="Pitluck S."/>
            <person name="Liolios K."/>
            <person name="Ivanova N."/>
            <person name="Mavromatis K."/>
            <person name="Mikhailova N."/>
            <person name="Pati A."/>
            <person name="Chen A."/>
            <person name="Palaniappan K."/>
            <person name="Land M."/>
            <person name="Hauser L."/>
            <person name="Chang Y.J."/>
            <person name="Jeffries C.D."/>
            <person name="Tindall B.J."/>
            <person name="Rohde M."/>
            <person name="Goker M."/>
            <person name="Woyke T."/>
            <person name="Bristow J."/>
            <person name="Eisen J.A."/>
            <person name="Markowitz V."/>
            <person name="Hugenholtz P."/>
            <person name="Kyrpides N.C."/>
            <person name="Klenk H.P."/>
            <person name="Lapidus A."/>
        </authorList>
    </citation>
    <scope>NUCLEOTIDE SEQUENCE [LARGE SCALE GENOMIC DNA]</scope>
    <source>
        <strain evidence="7">ATCC 43296 / DSM 3776 / IFAM 1008 / 290</strain>
    </source>
</reference>
<dbReference type="PANTHER" id="PTHR21496">
    <property type="entry name" value="FERREDOXIN-RELATED"/>
    <property type="match status" value="1"/>
</dbReference>
<evidence type="ECO:0000256" key="4">
    <source>
        <dbReference type="ARBA" id="ARBA00023014"/>
    </source>
</evidence>
<dbReference type="eggNOG" id="COG2146">
    <property type="taxonomic scope" value="Bacteria"/>
</dbReference>
<organism evidence="6 7">
    <name type="scientific">Planctopirus limnophila (strain ATCC 43296 / DSM 3776 / IFAM 1008 / Mu 290)</name>
    <name type="common">Planctomyces limnophilus</name>
    <dbReference type="NCBI Taxonomy" id="521674"/>
    <lineage>
        <taxon>Bacteria</taxon>
        <taxon>Pseudomonadati</taxon>
        <taxon>Planctomycetota</taxon>
        <taxon>Planctomycetia</taxon>
        <taxon>Planctomycetales</taxon>
        <taxon>Planctomycetaceae</taxon>
        <taxon>Planctopirus</taxon>
    </lineage>
</organism>